<reference evidence="1" key="1">
    <citation type="submission" date="2021-01" db="EMBL/GenBank/DDBJ databases">
        <title>Phytophthora aleatoria, a newly-described species from Pinus radiata is distinct from Phytophthora cactorum isolates based on comparative genomics.</title>
        <authorList>
            <person name="Mcdougal R."/>
            <person name="Panda P."/>
            <person name="Williams N."/>
            <person name="Studholme D.J."/>
        </authorList>
    </citation>
    <scope>NUCLEOTIDE SEQUENCE</scope>
    <source>
        <strain evidence="1">NZFS 4037</strain>
    </source>
</reference>
<accession>A0A8J5IBW3</accession>
<proteinExistence type="predicted"/>
<protein>
    <submittedName>
        <fullName evidence="1">Uncharacterized protein</fullName>
    </submittedName>
</protein>
<dbReference type="AlphaFoldDB" id="A0A8J5IBW3"/>
<gene>
    <name evidence="1" type="ORF">JG688_00014441</name>
</gene>
<keyword evidence="2" id="KW-1185">Reference proteome</keyword>
<comment type="caution">
    <text evidence="1">The sequence shown here is derived from an EMBL/GenBank/DDBJ whole genome shotgun (WGS) entry which is preliminary data.</text>
</comment>
<dbReference type="EMBL" id="JAENGY010001373">
    <property type="protein sequence ID" value="KAG6949887.1"/>
    <property type="molecule type" value="Genomic_DNA"/>
</dbReference>
<evidence type="ECO:0000313" key="1">
    <source>
        <dbReference type="EMBL" id="KAG6949887.1"/>
    </source>
</evidence>
<evidence type="ECO:0000313" key="2">
    <source>
        <dbReference type="Proteomes" id="UP000709295"/>
    </source>
</evidence>
<sequence length="67" mass="7575">MFLLTKHKPENVGTLSGYRSTINDLYRRRAKAALQLGYENYGRHDRGAGREDFPSRDLTLAAASFIS</sequence>
<name>A0A8J5IBW3_9STRA</name>
<organism evidence="1 2">
    <name type="scientific">Phytophthora aleatoria</name>
    <dbReference type="NCBI Taxonomy" id="2496075"/>
    <lineage>
        <taxon>Eukaryota</taxon>
        <taxon>Sar</taxon>
        <taxon>Stramenopiles</taxon>
        <taxon>Oomycota</taxon>
        <taxon>Peronosporomycetes</taxon>
        <taxon>Peronosporales</taxon>
        <taxon>Peronosporaceae</taxon>
        <taxon>Phytophthora</taxon>
    </lineage>
</organism>
<dbReference type="Proteomes" id="UP000709295">
    <property type="component" value="Unassembled WGS sequence"/>
</dbReference>